<organism evidence="3">
    <name type="scientific">Anopheles atroparvus</name>
    <name type="common">European mosquito</name>
    <dbReference type="NCBI Taxonomy" id="41427"/>
    <lineage>
        <taxon>Eukaryota</taxon>
        <taxon>Metazoa</taxon>
        <taxon>Ecdysozoa</taxon>
        <taxon>Arthropoda</taxon>
        <taxon>Hexapoda</taxon>
        <taxon>Insecta</taxon>
        <taxon>Pterygota</taxon>
        <taxon>Neoptera</taxon>
        <taxon>Endopterygota</taxon>
        <taxon>Diptera</taxon>
        <taxon>Nematocera</taxon>
        <taxon>Culicoidea</taxon>
        <taxon>Culicidae</taxon>
        <taxon>Anophelinae</taxon>
        <taxon>Anopheles</taxon>
    </lineage>
</organism>
<feature type="transmembrane region" description="Helical" evidence="2">
    <location>
        <begin position="114"/>
        <end position="139"/>
    </location>
</feature>
<feature type="compositionally biased region" description="Polar residues" evidence="1">
    <location>
        <begin position="237"/>
        <end position="247"/>
    </location>
</feature>
<dbReference type="EnsemblMetazoa" id="AATE013763-RA">
    <property type="protein sequence ID" value="AATE013763-PA.1"/>
    <property type="gene ID" value="AATE013763"/>
</dbReference>
<dbReference type="VEuPathDB" id="VectorBase:AATE013763"/>
<keyword evidence="2" id="KW-1133">Transmembrane helix</keyword>
<evidence type="ECO:0000256" key="2">
    <source>
        <dbReference type="SAM" id="Phobius"/>
    </source>
</evidence>
<keyword evidence="2" id="KW-0812">Transmembrane</keyword>
<evidence type="ECO:0000256" key="1">
    <source>
        <dbReference type="SAM" id="MobiDB-lite"/>
    </source>
</evidence>
<feature type="transmembrane region" description="Helical" evidence="2">
    <location>
        <begin position="13"/>
        <end position="31"/>
    </location>
</feature>
<feature type="region of interest" description="Disordered" evidence="1">
    <location>
        <begin position="237"/>
        <end position="307"/>
    </location>
</feature>
<name>A0A182J979_ANOAO</name>
<protein>
    <submittedName>
        <fullName evidence="3">Uncharacterized protein</fullName>
    </submittedName>
</protein>
<keyword evidence="2" id="KW-0472">Membrane</keyword>
<evidence type="ECO:0000313" key="3">
    <source>
        <dbReference type="EnsemblMetazoa" id="AATE013763-PA.1"/>
    </source>
</evidence>
<feature type="compositionally biased region" description="Polar residues" evidence="1">
    <location>
        <begin position="295"/>
        <end position="305"/>
    </location>
</feature>
<dbReference type="AlphaFoldDB" id="A0A182J979"/>
<sequence length="355" mass="36854">MVLVLVVVIEKELLVLLLLLLLLVLMGLIVVKSMKFKNPSPTLTTLPRPQTPLASPPNETTVTTFELGDAPVALDTLNPLAPVAPGPLEPALELQPPGTLLPRTVLPPSSPPPLFWLSGYFFAVVVVVVSVAAAAAAAAPPPDASAVINTNRSAAPGATTCTSALCPLFGSSAGFGWVPSPFSRFASATGRSIWSFTSPPHGATSSAVSSPLESVNCGTVGRWSMSWGWLKLASKWESSPPRTSSRSMGGRLEGKEDAASTSGFESGSRKQKPDSQFQDTNTHAHTAHDTEGKTARTTGNGSTPRTPRVVVGRAVSRHLCCPGAPANCTVRAVNLAGTSKSLFGNLLPVQPGAVL</sequence>
<reference evidence="3" key="1">
    <citation type="submission" date="2022-08" db="UniProtKB">
        <authorList>
            <consortium name="EnsemblMetazoa"/>
        </authorList>
    </citation>
    <scope>IDENTIFICATION</scope>
    <source>
        <strain evidence="3">EBRO</strain>
    </source>
</reference>
<proteinExistence type="predicted"/>
<accession>A0A182J979</accession>